<dbReference type="SUPFAM" id="SSF55073">
    <property type="entry name" value="Nucleotide cyclase"/>
    <property type="match status" value="1"/>
</dbReference>
<dbReference type="Pfam" id="PF22588">
    <property type="entry name" value="dCache_1_like"/>
    <property type="match status" value="1"/>
</dbReference>
<comment type="catalytic activity">
    <reaction evidence="2">
        <text>2 GTP = 3',3'-c-di-GMP + 2 diphosphate</text>
        <dbReference type="Rhea" id="RHEA:24898"/>
        <dbReference type="ChEBI" id="CHEBI:33019"/>
        <dbReference type="ChEBI" id="CHEBI:37565"/>
        <dbReference type="ChEBI" id="CHEBI:58805"/>
        <dbReference type="EC" id="2.7.7.65"/>
    </reaction>
</comment>
<dbReference type="SMART" id="SM00267">
    <property type="entry name" value="GGDEF"/>
    <property type="match status" value="1"/>
</dbReference>
<dbReference type="InterPro" id="IPR000160">
    <property type="entry name" value="GGDEF_dom"/>
</dbReference>
<keyword evidence="3" id="KW-1133">Transmembrane helix</keyword>
<dbReference type="InterPro" id="IPR054327">
    <property type="entry name" value="His-kinase-like_sensor"/>
</dbReference>
<protein>
    <recommendedName>
        <fullName evidence="1">diguanylate cyclase</fullName>
        <ecNumber evidence="1">2.7.7.65</ecNumber>
    </recommendedName>
</protein>
<dbReference type="Proteomes" id="UP000291613">
    <property type="component" value="Unassembled WGS sequence"/>
</dbReference>
<evidence type="ECO:0000259" key="4">
    <source>
        <dbReference type="PROSITE" id="PS50887"/>
    </source>
</evidence>
<name>A0A4V2JDV2_9HYPH</name>
<feature type="transmembrane region" description="Helical" evidence="3">
    <location>
        <begin position="23"/>
        <end position="44"/>
    </location>
</feature>
<dbReference type="InterPro" id="IPR029787">
    <property type="entry name" value="Nucleotide_cyclase"/>
</dbReference>
<keyword evidence="6" id="KW-1185">Reference proteome</keyword>
<accession>A0A4V2JDV2</accession>
<evidence type="ECO:0000313" key="5">
    <source>
        <dbReference type="EMBL" id="TBN51724.1"/>
    </source>
</evidence>
<evidence type="ECO:0000256" key="2">
    <source>
        <dbReference type="ARBA" id="ARBA00034247"/>
    </source>
</evidence>
<gene>
    <name evidence="5" type="ORF">EYR15_12460</name>
</gene>
<dbReference type="PANTHER" id="PTHR45138">
    <property type="entry name" value="REGULATORY COMPONENTS OF SENSORY TRANSDUCTION SYSTEM"/>
    <property type="match status" value="1"/>
</dbReference>
<dbReference type="CDD" id="cd12914">
    <property type="entry name" value="PDC1_DGC_like"/>
    <property type="match status" value="1"/>
</dbReference>
<dbReference type="EMBL" id="SIUB01000006">
    <property type="protein sequence ID" value="TBN51724.1"/>
    <property type="molecule type" value="Genomic_DNA"/>
</dbReference>
<dbReference type="Pfam" id="PF00990">
    <property type="entry name" value="GGDEF"/>
    <property type="match status" value="1"/>
</dbReference>
<dbReference type="InterPro" id="IPR050469">
    <property type="entry name" value="Diguanylate_Cyclase"/>
</dbReference>
<keyword evidence="3" id="KW-0812">Transmembrane</keyword>
<dbReference type="GO" id="GO:0052621">
    <property type="term" value="F:diguanylate cyclase activity"/>
    <property type="evidence" value="ECO:0007669"/>
    <property type="project" value="UniProtKB-EC"/>
</dbReference>
<sequence length="519" mass="56513">MFPGGEIKALKHQIKDLLHSSRLWVALAVLAPIGMLMASGAMLIELRQDAWSEAQQTASNLLQVIARDVDRNIEVIDLSLQGAVENLHAPKSAEATPELRQRILFDRAATARDIGVMLILDENGDAVFDANGVPPRTVNNSDRDYFQWHKKWPDLGLHISRPVISRLTGVPITVLSRRINKPDGSFGGIVLASLRLSYFVRLCENLGLGSNGGINLYLRDGTRLVRYPYSDADVGVNIAGTPNFDRFVAEGSGSFVGKSTRDGVERLYTFTQIGELPLVLNVGLATADIEGKWRSKAAVIAAVMVVLCGLAGGLALLFGRELRRRTAIQAELARLSSTDALTGLFNRRHFDYELERALGDARRNRKSLSLLIVDADHFKSVNDRHGHIVGDEVLKGLARGLSASVHRPGDLVCRLGGEEFAIILQSTDRDGALIVSQKVHSEIRQVAVEKAGISAGSVTVSIGLAVAGQSETMSVETLYQRADGALYEAKANGRNQTRCAVEPAENDQQPHLLRLVKRS</sequence>
<feature type="domain" description="GGDEF" evidence="4">
    <location>
        <begin position="366"/>
        <end position="502"/>
    </location>
</feature>
<dbReference type="EC" id="2.7.7.65" evidence="1"/>
<evidence type="ECO:0000313" key="6">
    <source>
        <dbReference type="Proteomes" id="UP000291613"/>
    </source>
</evidence>
<dbReference type="NCBIfam" id="TIGR00254">
    <property type="entry name" value="GGDEF"/>
    <property type="match status" value="1"/>
</dbReference>
<organism evidence="5 6">
    <name type="scientific">Hansschlegelia quercus</name>
    <dbReference type="NCBI Taxonomy" id="2528245"/>
    <lineage>
        <taxon>Bacteria</taxon>
        <taxon>Pseudomonadati</taxon>
        <taxon>Pseudomonadota</taxon>
        <taxon>Alphaproteobacteria</taxon>
        <taxon>Hyphomicrobiales</taxon>
        <taxon>Methylopilaceae</taxon>
        <taxon>Hansschlegelia</taxon>
    </lineage>
</organism>
<dbReference type="PANTHER" id="PTHR45138:SF9">
    <property type="entry name" value="DIGUANYLATE CYCLASE DGCM-RELATED"/>
    <property type="match status" value="1"/>
</dbReference>
<dbReference type="Gene3D" id="3.30.450.20">
    <property type="entry name" value="PAS domain"/>
    <property type="match status" value="2"/>
</dbReference>
<dbReference type="CDD" id="cd01949">
    <property type="entry name" value="GGDEF"/>
    <property type="match status" value="1"/>
</dbReference>
<feature type="transmembrane region" description="Helical" evidence="3">
    <location>
        <begin position="297"/>
        <end position="318"/>
    </location>
</feature>
<dbReference type="OrthoDB" id="9812260at2"/>
<dbReference type="FunFam" id="3.30.70.270:FF:000001">
    <property type="entry name" value="Diguanylate cyclase domain protein"/>
    <property type="match status" value="1"/>
</dbReference>
<dbReference type="CDD" id="cd12915">
    <property type="entry name" value="PDC2_DGC_like"/>
    <property type="match status" value="1"/>
</dbReference>
<evidence type="ECO:0000256" key="1">
    <source>
        <dbReference type="ARBA" id="ARBA00012528"/>
    </source>
</evidence>
<comment type="caution">
    <text evidence="5">The sequence shown here is derived from an EMBL/GenBank/DDBJ whole genome shotgun (WGS) entry which is preliminary data.</text>
</comment>
<reference evidence="5 6" key="1">
    <citation type="submission" date="2019-02" db="EMBL/GenBank/DDBJ databases">
        <title>Hansschlegelia quercus sp. nov., a novel methylotrophic bacterium from buds of oak (Quercus robur L.).</title>
        <authorList>
            <person name="Agafonova N.V."/>
            <person name="Kaparullina E.N."/>
            <person name="Grouzdev D.S."/>
            <person name="Doronina N.V."/>
        </authorList>
    </citation>
    <scope>NUCLEOTIDE SEQUENCE [LARGE SCALE GENOMIC DNA]</scope>
    <source>
        <strain evidence="5 6">Dub</strain>
    </source>
</reference>
<dbReference type="Gene3D" id="3.30.70.270">
    <property type="match status" value="1"/>
</dbReference>
<dbReference type="AlphaFoldDB" id="A0A4V2JDV2"/>
<proteinExistence type="predicted"/>
<dbReference type="PROSITE" id="PS50887">
    <property type="entry name" value="GGDEF"/>
    <property type="match status" value="1"/>
</dbReference>
<evidence type="ECO:0000256" key="3">
    <source>
        <dbReference type="SAM" id="Phobius"/>
    </source>
</evidence>
<keyword evidence="3" id="KW-0472">Membrane</keyword>
<dbReference type="InterPro" id="IPR043128">
    <property type="entry name" value="Rev_trsase/Diguanyl_cyclase"/>
</dbReference>